<feature type="region of interest" description="Disordered" evidence="1">
    <location>
        <begin position="70"/>
        <end position="175"/>
    </location>
</feature>
<evidence type="ECO:0000313" key="2">
    <source>
        <dbReference type="EMBL" id="GAA0454568.1"/>
    </source>
</evidence>
<sequence length="213" mass="22296">MNGSITDLSGGGGRVPMAWLCAHCLFDRKAKPRLADVLLRVFHHPSSGSTATPLNTTEAAVLLEALLTVPAPDNDEHDPGVSGQATALPKETAGTPSPARPADQGTVQPQGSGSRAPIPPCGRTALYQGMTVRRSRATPSASAPSLPCTARRQRFPGRPCPAQGPPRVREPRQHARADRTMVVLTGISCTPTTQTRITATQADATGKYGLHSA</sequence>
<organism evidence="2 3">
    <name type="scientific">Streptomyces stramineus</name>
    <dbReference type="NCBI Taxonomy" id="173861"/>
    <lineage>
        <taxon>Bacteria</taxon>
        <taxon>Bacillati</taxon>
        <taxon>Actinomycetota</taxon>
        <taxon>Actinomycetes</taxon>
        <taxon>Kitasatosporales</taxon>
        <taxon>Streptomycetaceae</taxon>
        <taxon>Streptomyces</taxon>
    </lineage>
</organism>
<accession>A0ABP3JM35</accession>
<dbReference type="Proteomes" id="UP001499895">
    <property type="component" value="Unassembled WGS sequence"/>
</dbReference>
<proteinExistence type="predicted"/>
<comment type="caution">
    <text evidence="2">The sequence shown here is derived from an EMBL/GenBank/DDBJ whole genome shotgun (WGS) entry which is preliminary data.</text>
</comment>
<feature type="compositionally biased region" description="Low complexity" evidence="1">
    <location>
        <begin position="137"/>
        <end position="150"/>
    </location>
</feature>
<protein>
    <submittedName>
        <fullName evidence="2">Uncharacterized protein</fullName>
    </submittedName>
</protein>
<gene>
    <name evidence="2" type="ORF">GCM10009544_16650</name>
</gene>
<evidence type="ECO:0000256" key="1">
    <source>
        <dbReference type="SAM" id="MobiDB-lite"/>
    </source>
</evidence>
<evidence type="ECO:0000313" key="3">
    <source>
        <dbReference type="Proteomes" id="UP001499895"/>
    </source>
</evidence>
<name>A0ABP3JM35_9ACTN</name>
<dbReference type="EMBL" id="BAAAHB010000012">
    <property type="protein sequence ID" value="GAA0454568.1"/>
    <property type="molecule type" value="Genomic_DNA"/>
</dbReference>
<keyword evidence="3" id="KW-1185">Reference proteome</keyword>
<reference evidence="3" key="1">
    <citation type="journal article" date="2019" name="Int. J. Syst. Evol. Microbiol.">
        <title>The Global Catalogue of Microorganisms (GCM) 10K type strain sequencing project: providing services to taxonomists for standard genome sequencing and annotation.</title>
        <authorList>
            <consortium name="The Broad Institute Genomics Platform"/>
            <consortium name="The Broad Institute Genome Sequencing Center for Infectious Disease"/>
            <person name="Wu L."/>
            <person name="Ma J."/>
        </authorList>
    </citation>
    <scope>NUCLEOTIDE SEQUENCE [LARGE SCALE GENOMIC DNA]</scope>
    <source>
        <strain evidence="3">JCM 10649</strain>
    </source>
</reference>